<evidence type="ECO:0000313" key="1">
    <source>
        <dbReference type="EMBL" id="KRY99918.1"/>
    </source>
</evidence>
<comment type="caution">
    <text evidence="1">The sequence shown here is derived from an EMBL/GenBank/DDBJ whole genome shotgun (WGS) entry which is preliminary data.</text>
</comment>
<organism evidence="1 2">
    <name type="scientific">Trichinella pseudospiralis</name>
    <name type="common">Parasitic roundworm</name>
    <dbReference type="NCBI Taxonomy" id="6337"/>
    <lineage>
        <taxon>Eukaryota</taxon>
        <taxon>Metazoa</taxon>
        <taxon>Ecdysozoa</taxon>
        <taxon>Nematoda</taxon>
        <taxon>Enoplea</taxon>
        <taxon>Dorylaimia</taxon>
        <taxon>Trichinellida</taxon>
        <taxon>Trichinellidae</taxon>
        <taxon>Trichinella</taxon>
    </lineage>
</organism>
<name>A0A0V1GP89_TRIPS</name>
<reference evidence="1 2" key="1">
    <citation type="submission" date="2015-01" db="EMBL/GenBank/DDBJ databases">
        <title>Evolution of Trichinella species and genotypes.</title>
        <authorList>
            <person name="Korhonen P.K."/>
            <person name="Edoardo P."/>
            <person name="Giuseppe L.R."/>
            <person name="Gasser R.B."/>
        </authorList>
    </citation>
    <scope>NUCLEOTIDE SEQUENCE [LARGE SCALE GENOMIC DNA]</scope>
    <source>
        <strain evidence="1">ISS588</strain>
    </source>
</reference>
<keyword evidence="2" id="KW-1185">Reference proteome</keyword>
<protein>
    <submittedName>
        <fullName evidence="1">Uncharacterized protein</fullName>
    </submittedName>
</protein>
<accession>A0A0V1GP89</accession>
<dbReference type="AlphaFoldDB" id="A0A0V1GP89"/>
<gene>
    <name evidence="1" type="ORF">T4B_7857</name>
</gene>
<dbReference type="EMBL" id="JYDS01000995">
    <property type="protein sequence ID" value="KRY99918.1"/>
    <property type="molecule type" value="Genomic_DNA"/>
</dbReference>
<proteinExistence type="predicted"/>
<evidence type="ECO:0000313" key="2">
    <source>
        <dbReference type="Proteomes" id="UP000054805"/>
    </source>
</evidence>
<sequence length="75" mass="8618">MVAFLRCIYAQVLSSRALLTPHYCYDHVLTRPVPLSLRKSFFEQSAVKFTLLIGYGIDSCVQLQHLHVIVRLRNA</sequence>
<dbReference type="Proteomes" id="UP000054805">
    <property type="component" value="Unassembled WGS sequence"/>
</dbReference>